<keyword evidence="4" id="KW-1185">Reference proteome</keyword>
<sequence length="103" mass="10549">MIAQFPLATPSPTTSSTATSTSTAGTTTPDVDADLVTPGLRGFVVLFVLAVAVYFLGRSMARRIQRVRHSEQPGADAGPEAEPEEGTGAPGPDAQDPARGPQG</sequence>
<feature type="region of interest" description="Disordered" evidence="1">
    <location>
        <begin position="1"/>
        <end position="31"/>
    </location>
</feature>
<gene>
    <name evidence="3" type="ORF">BJ968_003484</name>
</gene>
<feature type="region of interest" description="Disordered" evidence="1">
    <location>
        <begin position="65"/>
        <end position="103"/>
    </location>
</feature>
<reference evidence="3 4" key="1">
    <citation type="submission" date="2020-07" db="EMBL/GenBank/DDBJ databases">
        <title>Sequencing the genomes of 1000 actinobacteria strains.</title>
        <authorList>
            <person name="Klenk H.-P."/>
        </authorList>
    </citation>
    <scope>NUCLEOTIDE SEQUENCE [LARGE SCALE GENOMIC DNA]</scope>
    <source>
        <strain evidence="3 4">DSM 7487</strain>
    </source>
</reference>
<organism evidence="3 4">
    <name type="scientific">Kineococcus aurantiacus</name>
    <dbReference type="NCBI Taxonomy" id="37633"/>
    <lineage>
        <taxon>Bacteria</taxon>
        <taxon>Bacillati</taxon>
        <taxon>Actinomycetota</taxon>
        <taxon>Actinomycetes</taxon>
        <taxon>Kineosporiales</taxon>
        <taxon>Kineosporiaceae</taxon>
        <taxon>Kineococcus</taxon>
    </lineage>
</organism>
<comment type="caution">
    <text evidence="3">The sequence shown here is derived from an EMBL/GenBank/DDBJ whole genome shotgun (WGS) entry which is preliminary data.</text>
</comment>
<proteinExistence type="predicted"/>
<dbReference type="EMBL" id="JACCBB010000001">
    <property type="protein sequence ID" value="NYD23944.1"/>
    <property type="molecule type" value="Genomic_DNA"/>
</dbReference>
<name>A0A7Y9DNP1_9ACTN</name>
<dbReference type="AlphaFoldDB" id="A0A7Y9DNP1"/>
<keyword evidence="2" id="KW-0812">Transmembrane</keyword>
<evidence type="ECO:0000256" key="2">
    <source>
        <dbReference type="SAM" id="Phobius"/>
    </source>
</evidence>
<dbReference type="Proteomes" id="UP000521922">
    <property type="component" value="Unassembled WGS sequence"/>
</dbReference>
<keyword evidence="2" id="KW-0472">Membrane</keyword>
<protein>
    <submittedName>
        <fullName evidence="3">Uncharacterized protein</fullName>
    </submittedName>
</protein>
<keyword evidence="2" id="KW-1133">Transmembrane helix</keyword>
<evidence type="ECO:0000313" key="4">
    <source>
        <dbReference type="Proteomes" id="UP000521922"/>
    </source>
</evidence>
<feature type="transmembrane region" description="Helical" evidence="2">
    <location>
        <begin position="39"/>
        <end position="57"/>
    </location>
</feature>
<evidence type="ECO:0000256" key="1">
    <source>
        <dbReference type="SAM" id="MobiDB-lite"/>
    </source>
</evidence>
<accession>A0A7Y9DNP1</accession>
<dbReference type="RefSeq" id="WP_179754033.1">
    <property type="nucleotide sequence ID" value="NZ_BAAAGN010000003.1"/>
</dbReference>
<evidence type="ECO:0000313" key="3">
    <source>
        <dbReference type="EMBL" id="NYD23944.1"/>
    </source>
</evidence>
<feature type="compositionally biased region" description="Low complexity" evidence="1">
    <location>
        <begin position="8"/>
        <end position="29"/>
    </location>
</feature>